<sequence length="226" mass="25290">MNDSKKKKNKNPKQQKMYHPPASNPAVQCLTQLMISNELSDLTIIITGHNGKFKVRIVLAMWSSVFKEMLFGPNPVGNTLTLTPTKPGTGHAHRTEAIECLINYMYTGEAKLNSEILAVQDYYALAHKYIMNHLKTVCSQYLLIHLSAVNAPVMLSMAITSEDSPLTKRCAMLIPESFYTSPSIEEVLTTDSLELLLKEDVPISSEVVIFKGILNWGKLHLKSQKK</sequence>
<feature type="region of interest" description="Disordered" evidence="1">
    <location>
        <begin position="1"/>
        <end position="22"/>
    </location>
</feature>
<dbReference type="EMBL" id="CAXKWB010002430">
    <property type="protein sequence ID" value="CAL4066965.1"/>
    <property type="molecule type" value="Genomic_DNA"/>
</dbReference>
<dbReference type="InterPro" id="IPR000210">
    <property type="entry name" value="BTB/POZ_dom"/>
</dbReference>
<evidence type="ECO:0000313" key="3">
    <source>
        <dbReference type="EMBL" id="CAL4066965.1"/>
    </source>
</evidence>
<feature type="non-terminal residue" evidence="3">
    <location>
        <position position="226"/>
    </location>
</feature>
<dbReference type="AlphaFoldDB" id="A0AAV2PXU7"/>
<comment type="caution">
    <text evidence="3">The sequence shown here is derived from an EMBL/GenBank/DDBJ whole genome shotgun (WGS) entry which is preliminary data.</text>
</comment>
<dbReference type="Gene3D" id="3.30.710.10">
    <property type="entry name" value="Potassium Channel Kv1.1, Chain A"/>
    <property type="match status" value="1"/>
</dbReference>
<feature type="domain" description="BTB" evidence="2">
    <location>
        <begin position="40"/>
        <end position="114"/>
    </location>
</feature>
<dbReference type="PANTHER" id="PTHR24410">
    <property type="entry name" value="HL07962P-RELATED"/>
    <property type="match status" value="1"/>
</dbReference>
<dbReference type="SUPFAM" id="SSF54695">
    <property type="entry name" value="POZ domain"/>
    <property type="match status" value="1"/>
</dbReference>
<reference evidence="3 4" key="1">
    <citation type="submission" date="2024-05" db="EMBL/GenBank/DDBJ databases">
        <authorList>
            <person name="Wallberg A."/>
        </authorList>
    </citation>
    <scope>NUCLEOTIDE SEQUENCE [LARGE SCALE GENOMIC DNA]</scope>
</reference>
<evidence type="ECO:0000259" key="2">
    <source>
        <dbReference type="PROSITE" id="PS50097"/>
    </source>
</evidence>
<dbReference type="Proteomes" id="UP001497623">
    <property type="component" value="Unassembled WGS sequence"/>
</dbReference>
<name>A0AAV2PXU7_MEGNR</name>
<accession>A0AAV2PXU7</accession>
<proteinExistence type="predicted"/>
<dbReference type="PROSITE" id="PS50097">
    <property type="entry name" value="BTB"/>
    <property type="match status" value="1"/>
</dbReference>
<organism evidence="3 4">
    <name type="scientific">Meganyctiphanes norvegica</name>
    <name type="common">Northern krill</name>
    <name type="synonym">Thysanopoda norvegica</name>
    <dbReference type="NCBI Taxonomy" id="48144"/>
    <lineage>
        <taxon>Eukaryota</taxon>
        <taxon>Metazoa</taxon>
        <taxon>Ecdysozoa</taxon>
        <taxon>Arthropoda</taxon>
        <taxon>Crustacea</taxon>
        <taxon>Multicrustacea</taxon>
        <taxon>Malacostraca</taxon>
        <taxon>Eumalacostraca</taxon>
        <taxon>Eucarida</taxon>
        <taxon>Euphausiacea</taxon>
        <taxon>Euphausiidae</taxon>
        <taxon>Meganyctiphanes</taxon>
    </lineage>
</organism>
<dbReference type="PANTHER" id="PTHR24410:SF23">
    <property type="entry name" value="BTB DOMAIN-CONTAINING PROTEIN-RELATED"/>
    <property type="match status" value="1"/>
</dbReference>
<feature type="compositionally biased region" description="Basic residues" evidence="1">
    <location>
        <begin position="1"/>
        <end position="13"/>
    </location>
</feature>
<dbReference type="SMART" id="SM00225">
    <property type="entry name" value="BTB"/>
    <property type="match status" value="1"/>
</dbReference>
<protein>
    <recommendedName>
        <fullName evidence="2">BTB domain-containing protein</fullName>
    </recommendedName>
</protein>
<keyword evidence="4" id="KW-1185">Reference proteome</keyword>
<dbReference type="Pfam" id="PF00651">
    <property type="entry name" value="BTB"/>
    <property type="match status" value="1"/>
</dbReference>
<dbReference type="InterPro" id="IPR011333">
    <property type="entry name" value="SKP1/BTB/POZ_sf"/>
</dbReference>
<gene>
    <name evidence="3" type="ORF">MNOR_LOCUS6051</name>
</gene>
<dbReference type="CDD" id="cd18186">
    <property type="entry name" value="BTB_POZ_ZBTB_KLHL-like"/>
    <property type="match status" value="1"/>
</dbReference>
<evidence type="ECO:0000256" key="1">
    <source>
        <dbReference type="SAM" id="MobiDB-lite"/>
    </source>
</evidence>
<evidence type="ECO:0000313" key="4">
    <source>
        <dbReference type="Proteomes" id="UP001497623"/>
    </source>
</evidence>
<dbReference type="InterPro" id="IPR051481">
    <property type="entry name" value="BTB-POZ/Galectin-3-binding"/>
</dbReference>